<protein>
    <submittedName>
        <fullName evidence="3">26S proteasome non-ATPase regulatory subunit 7 A</fullName>
    </submittedName>
</protein>
<dbReference type="GO" id="GO:0043161">
    <property type="term" value="P:proteasome-mediated ubiquitin-dependent protein catabolic process"/>
    <property type="evidence" value="ECO:0007669"/>
    <property type="project" value="TreeGrafter"/>
</dbReference>
<reference evidence="3 4" key="1">
    <citation type="journal article" date="2014" name="Genome Biol. Evol.">
        <title>The genome of the myxosporean Thelohanellus kitauei shows adaptations to nutrient acquisition within its fish host.</title>
        <authorList>
            <person name="Yang Y."/>
            <person name="Xiong J."/>
            <person name="Zhou Z."/>
            <person name="Huo F."/>
            <person name="Miao W."/>
            <person name="Ran C."/>
            <person name="Liu Y."/>
            <person name="Zhang J."/>
            <person name="Feng J."/>
            <person name="Wang M."/>
            <person name="Wang M."/>
            <person name="Wang L."/>
            <person name="Yao B."/>
        </authorList>
    </citation>
    <scope>NUCLEOTIDE SEQUENCE [LARGE SCALE GENOMIC DNA]</scope>
    <source>
        <strain evidence="3">Wuqing</strain>
    </source>
</reference>
<keyword evidence="4" id="KW-1185">Reference proteome</keyword>
<sequence length="316" mass="35279">MEGCSSKIKKVIVHPTVFLEMLDHKWRIPVTDGSPRVIGALIGNVKNGVADVVSSFGVPYTEKSEEGIWILDLDYADEMLEMYHKVNPKQTVVGWYQTGANIKYIDTEIHQRFQKLNPDAIMVQLVPEPKDLGIPAKAYTIEETKHEDGRPTTQAFQNLEIEIGAEEAEEVGVEHLLRDIGGVSIKSSSQSVHESVTSLEGLSSYLKDMLDYLSDVYKGYLPLNQEILEKIQSVVYDLPLLVNPDVHKAVLEQNNDNATVVLLSLLIRTVLAINQLVNNRIKTQMSDKRGDKPPKKEAEPKLVPMDTLQTDGGGMF</sequence>
<keyword evidence="3" id="KW-0647">Proteasome</keyword>
<dbReference type="Gene3D" id="3.40.140.10">
    <property type="entry name" value="Cytidine Deaminase, domain 2"/>
    <property type="match status" value="1"/>
</dbReference>
<dbReference type="GO" id="GO:0000502">
    <property type="term" value="C:proteasome complex"/>
    <property type="evidence" value="ECO:0007669"/>
    <property type="project" value="UniProtKB-KW"/>
</dbReference>
<dbReference type="OMA" id="HAMSIKT"/>
<accession>A0A0C2I737</accession>
<gene>
    <name evidence="3" type="ORF">RF11_13982</name>
</gene>
<dbReference type="AlphaFoldDB" id="A0A0C2I737"/>
<feature type="compositionally biased region" description="Basic and acidic residues" evidence="1">
    <location>
        <begin position="285"/>
        <end position="300"/>
    </location>
</feature>
<dbReference type="InterPro" id="IPR037518">
    <property type="entry name" value="MPN"/>
</dbReference>
<dbReference type="Pfam" id="PF01398">
    <property type="entry name" value="JAB"/>
    <property type="match status" value="1"/>
</dbReference>
<proteinExistence type="predicted"/>
<evidence type="ECO:0000313" key="4">
    <source>
        <dbReference type="Proteomes" id="UP000031668"/>
    </source>
</evidence>
<dbReference type="Pfam" id="PF13012">
    <property type="entry name" value="MitMem_reg"/>
    <property type="match status" value="1"/>
</dbReference>
<dbReference type="InterPro" id="IPR000555">
    <property type="entry name" value="JAMM/MPN+_dom"/>
</dbReference>
<dbReference type="InterPro" id="IPR024969">
    <property type="entry name" value="EIF3F/CSN6-like_C"/>
</dbReference>
<evidence type="ECO:0000259" key="2">
    <source>
        <dbReference type="PROSITE" id="PS50249"/>
    </source>
</evidence>
<dbReference type="Proteomes" id="UP000031668">
    <property type="component" value="Unassembled WGS sequence"/>
</dbReference>
<evidence type="ECO:0000313" key="3">
    <source>
        <dbReference type="EMBL" id="KII61008.1"/>
    </source>
</evidence>
<dbReference type="OrthoDB" id="10256771at2759"/>
<dbReference type="PROSITE" id="PS50249">
    <property type="entry name" value="MPN"/>
    <property type="match status" value="1"/>
</dbReference>
<comment type="caution">
    <text evidence="3">The sequence shown here is derived from an EMBL/GenBank/DDBJ whole genome shotgun (WGS) entry which is preliminary data.</text>
</comment>
<dbReference type="EMBL" id="JWZT01005390">
    <property type="protein sequence ID" value="KII61008.1"/>
    <property type="molecule type" value="Genomic_DNA"/>
</dbReference>
<dbReference type="PANTHER" id="PTHR10540:SF7">
    <property type="entry name" value="26S PROTEASOME NON-ATPASE REGULATORY SUBUNIT 7"/>
    <property type="match status" value="1"/>
</dbReference>
<feature type="domain" description="MPN" evidence="2">
    <location>
        <begin position="11"/>
        <end position="162"/>
    </location>
</feature>
<organism evidence="3 4">
    <name type="scientific">Thelohanellus kitauei</name>
    <name type="common">Myxosporean</name>
    <dbReference type="NCBI Taxonomy" id="669202"/>
    <lineage>
        <taxon>Eukaryota</taxon>
        <taxon>Metazoa</taxon>
        <taxon>Cnidaria</taxon>
        <taxon>Myxozoa</taxon>
        <taxon>Myxosporea</taxon>
        <taxon>Bivalvulida</taxon>
        <taxon>Platysporina</taxon>
        <taxon>Myxobolidae</taxon>
        <taxon>Thelohanellus</taxon>
    </lineage>
</organism>
<evidence type="ECO:0000256" key="1">
    <source>
        <dbReference type="SAM" id="MobiDB-lite"/>
    </source>
</evidence>
<dbReference type="GO" id="GO:0008237">
    <property type="term" value="F:metallopeptidase activity"/>
    <property type="evidence" value="ECO:0007669"/>
    <property type="project" value="InterPro"/>
</dbReference>
<name>A0A0C2I737_THEKT</name>
<dbReference type="PANTHER" id="PTHR10540">
    <property type="entry name" value="EUKARYOTIC TRANSLATION INITIATION FACTOR 3 SUBUNIT F-RELATED"/>
    <property type="match status" value="1"/>
</dbReference>
<dbReference type="SMART" id="SM00232">
    <property type="entry name" value="JAB_MPN"/>
    <property type="match status" value="1"/>
</dbReference>
<feature type="region of interest" description="Disordered" evidence="1">
    <location>
        <begin position="284"/>
        <end position="316"/>
    </location>
</feature>